<evidence type="ECO:0000256" key="1">
    <source>
        <dbReference type="SAM" id="MobiDB-lite"/>
    </source>
</evidence>
<dbReference type="AlphaFoldDB" id="A0A834VYV8"/>
<protein>
    <submittedName>
        <fullName evidence="2">Cell envelope-related function transcriptional attenuator common domain</fullName>
    </submittedName>
</protein>
<keyword evidence="3" id="KW-1185">Reference proteome</keyword>
<dbReference type="EMBL" id="JAAIUW010000013">
    <property type="protein sequence ID" value="KAF7802432.1"/>
    <property type="molecule type" value="Genomic_DNA"/>
</dbReference>
<name>A0A834VYV8_9FABA</name>
<evidence type="ECO:0000313" key="2">
    <source>
        <dbReference type="EMBL" id="KAF7802432.1"/>
    </source>
</evidence>
<organism evidence="2 3">
    <name type="scientific">Senna tora</name>
    <dbReference type="NCBI Taxonomy" id="362788"/>
    <lineage>
        <taxon>Eukaryota</taxon>
        <taxon>Viridiplantae</taxon>
        <taxon>Streptophyta</taxon>
        <taxon>Embryophyta</taxon>
        <taxon>Tracheophyta</taxon>
        <taxon>Spermatophyta</taxon>
        <taxon>Magnoliopsida</taxon>
        <taxon>eudicotyledons</taxon>
        <taxon>Gunneridae</taxon>
        <taxon>Pentapetalae</taxon>
        <taxon>rosids</taxon>
        <taxon>fabids</taxon>
        <taxon>Fabales</taxon>
        <taxon>Fabaceae</taxon>
        <taxon>Caesalpinioideae</taxon>
        <taxon>Cassia clade</taxon>
        <taxon>Senna</taxon>
    </lineage>
</organism>
<dbReference type="Proteomes" id="UP000634136">
    <property type="component" value="Unassembled WGS sequence"/>
</dbReference>
<gene>
    <name evidence="2" type="ORF">G2W53_041543</name>
</gene>
<sequence>MELLVGIRIEAPFLFPKPAKRSTLFTKRSACSELNLLKQQQATKTATVSGTTMENGYSANGPPNLSLNGTAANGPPNLSLNGTAANGLPNLSLNGIAANGNSDCGG</sequence>
<evidence type="ECO:0000313" key="3">
    <source>
        <dbReference type="Proteomes" id="UP000634136"/>
    </source>
</evidence>
<reference evidence="2" key="1">
    <citation type="submission" date="2020-09" db="EMBL/GenBank/DDBJ databases">
        <title>Genome-Enabled Discovery of Anthraquinone Biosynthesis in Senna tora.</title>
        <authorList>
            <person name="Kang S.-H."/>
            <person name="Pandey R.P."/>
            <person name="Lee C.-M."/>
            <person name="Sim J.-S."/>
            <person name="Jeong J.-T."/>
            <person name="Choi B.-S."/>
            <person name="Jung M."/>
            <person name="Ginzburg D."/>
            <person name="Zhao K."/>
            <person name="Won S.Y."/>
            <person name="Oh T.-J."/>
            <person name="Yu Y."/>
            <person name="Kim N.-H."/>
            <person name="Lee O.R."/>
            <person name="Lee T.-H."/>
            <person name="Bashyal P."/>
            <person name="Kim T.-S."/>
            <person name="Lee W.-H."/>
            <person name="Kawkins C."/>
            <person name="Kim C.-K."/>
            <person name="Kim J.S."/>
            <person name="Ahn B.O."/>
            <person name="Rhee S.Y."/>
            <person name="Sohng J.K."/>
        </authorList>
    </citation>
    <scope>NUCLEOTIDE SEQUENCE</scope>
    <source>
        <tissue evidence="2">Leaf</tissue>
    </source>
</reference>
<feature type="region of interest" description="Disordered" evidence="1">
    <location>
        <begin position="44"/>
        <end position="84"/>
    </location>
</feature>
<proteinExistence type="predicted"/>
<comment type="caution">
    <text evidence="2">The sequence shown here is derived from an EMBL/GenBank/DDBJ whole genome shotgun (WGS) entry which is preliminary data.</text>
</comment>
<accession>A0A834VYV8</accession>